<dbReference type="AlphaFoldDB" id="A0A177A5Y4"/>
<name>A0A177A5Y4_9PEZI</name>
<accession>A0A177A5Y4</accession>
<dbReference type="Pfam" id="PF11176">
    <property type="entry name" value="Tma16"/>
    <property type="match status" value="1"/>
</dbReference>
<reference evidence="2" key="1">
    <citation type="submission" date="2016-03" db="EMBL/GenBank/DDBJ databases">
        <title>Updated assembly of Pseudogymnoascus destructans, the fungus causing white-nose syndrome of bats.</title>
        <authorList>
            <person name="Palmer J.M."/>
            <person name="Drees K.P."/>
            <person name="Foster J.T."/>
            <person name="Lindner D.L."/>
        </authorList>
    </citation>
    <scope>NUCLEOTIDE SEQUENCE [LARGE SCALE GENOMIC DNA]</scope>
    <source>
        <strain evidence="2">20631-21</strain>
    </source>
</reference>
<dbReference type="GO" id="GO:0005634">
    <property type="term" value="C:nucleus"/>
    <property type="evidence" value="ECO:0007669"/>
    <property type="project" value="TreeGrafter"/>
</dbReference>
<dbReference type="EMBL" id="KV441400">
    <property type="protein sequence ID" value="OAF57547.1"/>
    <property type="molecule type" value="Genomic_DNA"/>
</dbReference>
<dbReference type="Gene3D" id="1.20.1440.170">
    <property type="entry name" value="Translation machinery-associated protein 16-like"/>
    <property type="match status" value="1"/>
</dbReference>
<evidence type="ECO:0000313" key="2">
    <source>
        <dbReference type="EMBL" id="OAF57547.1"/>
    </source>
</evidence>
<gene>
    <name evidence="2" type="ORF">VC83_04708</name>
</gene>
<dbReference type="Proteomes" id="UP000077154">
    <property type="component" value="Unassembled WGS sequence"/>
</dbReference>
<dbReference type="PANTHER" id="PTHR13349">
    <property type="entry name" value="TRANSLATION MACHINERY-ASSOCIATED PROTEIN 16"/>
    <property type="match status" value="1"/>
</dbReference>
<comment type="similarity">
    <text evidence="1">Belongs to the TMA16 family.</text>
</comment>
<dbReference type="PANTHER" id="PTHR13349:SF2">
    <property type="entry name" value="TRANSLATION MACHINERY-ASSOCIATED PROTEIN 16"/>
    <property type="match status" value="1"/>
</dbReference>
<dbReference type="InterPro" id="IPR038356">
    <property type="entry name" value="Tma16_sf"/>
</dbReference>
<dbReference type="InterPro" id="IPR021346">
    <property type="entry name" value="Tma16"/>
</dbReference>
<evidence type="ECO:0008006" key="3">
    <source>
        <dbReference type="Google" id="ProtNLM"/>
    </source>
</evidence>
<proteinExistence type="inferred from homology"/>
<dbReference type="VEuPathDB" id="FungiDB:GMDG_01366"/>
<dbReference type="GeneID" id="36287778"/>
<protein>
    <recommendedName>
        <fullName evidence="3">Translation machinery-associated protein 16</fullName>
    </recommendedName>
</protein>
<organism evidence="2">
    <name type="scientific">Pseudogymnoascus destructans</name>
    <dbReference type="NCBI Taxonomy" id="655981"/>
    <lineage>
        <taxon>Eukaryota</taxon>
        <taxon>Fungi</taxon>
        <taxon>Dikarya</taxon>
        <taxon>Ascomycota</taxon>
        <taxon>Pezizomycotina</taxon>
        <taxon>Leotiomycetes</taxon>
        <taxon>Thelebolales</taxon>
        <taxon>Thelebolaceae</taxon>
        <taxon>Pseudogymnoascus</taxon>
    </lineage>
</organism>
<dbReference type="RefSeq" id="XP_024322835.1">
    <property type="nucleotide sequence ID" value="XM_024468336.1"/>
</dbReference>
<dbReference type="eggNOG" id="ENOG502RY79">
    <property type="taxonomic scope" value="Eukaryota"/>
</dbReference>
<sequence length="202" mass="23529">MRELLTSPTEVIYDNDYAFLVLKMPKGLQKTRKKINKKGSDIHALHENSRDSMRLRRASNRDEKLKRVGTAKRKDNQPLIVRAAYFQEAVRKNDGKELTMEQITPLIEEFVHQHDEEYSEVKGQRRAGRPSSTREDVLRIKIAKDEKEWENGFYLPDLTIPDNAVYLDRWDGTWSYLPTLKWVTIARNGTVKPSSFPPKGQT</sequence>
<dbReference type="OrthoDB" id="270284at2759"/>
<evidence type="ECO:0000256" key="1">
    <source>
        <dbReference type="ARBA" id="ARBA00034127"/>
    </source>
</evidence>